<dbReference type="InterPro" id="IPR002225">
    <property type="entry name" value="3Beta_OHSteriod_DH/Estase"/>
</dbReference>
<gene>
    <name evidence="2" type="ORF">SUZIE_182090</name>
</gene>
<dbReference type="AlphaFoldDB" id="A0AA41N7W0"/>
<keyword evidence="3" id="KW-1185">Reference proteome</keyword>
<dbReference type="SUPFAM" id="SSF51735">
    <property type="entry name" value="NAD(P)-binding Rossmann-fold domains"/>
    <property type="match status" value="1"/>
</dbReference>
<dbReference type="Pfam" id="PF01073">
    <property type="entry name" value="3Beta_HSD"/>
    <property type="match status" value="2"/>
</dbReference>
<proteinExistence type="predicted"/>
<comment type="caution">
    <text evidence="2">The sequence shown here is derived from an EMBL/GenBank/DDBJ whole genome shotgun (WGS) entry which is preliminary data.</text>
</comment>
<dbReference type="InterPro" id="IPR036291">
    <property type="entry name" value="NAD(P)-bd_dom_sf"/>
</dbReference>
<reference evidence="2" key="1">
    <citation type="submission" date="2020-03" db="EMBL/GenBank/DDBJ databases">
        <title>Studies in the Genomics of Life Span.</title>
        <authorList>
            <person name="Glass D."/>
        </authorList>
    </citation>
    <scope>NUCLEOTIDE SEQUENCE</scope>
    <source>
        <strain evidence="2">SUZIE</strain>
        <tissue evidence="2">Muscle</tissue>
    </source>
</reference>
<evidence type="ECO:0000259" key="1">
    <source>
        <dbReference type="Pfam" id="PF01073"/>
    </source>
</evidence>
<feature type="domain" description="3-beta hydroxysteroid dehydrogenase/isomerase" evidence="1">
    <location>
        <begin position="7"/>
        <end position="53"/>
    </location>
</feature>
<dbReference type="GO" id="GO:0016616">
    <property type="term" value="F:oxidoreductase activity, acting on the CH-OH group of donors, NAD or NADP as acceptor"/>
    <property type="evidence" value="ECO:0007669"/>
    <property type="project" value="InterPro"/>
</dbReference>
<evidence type="ECO:0000313" key="2">
    <source>
        <dbReference type="EMBL" id="MBZ3885236.1"/>
    </source>
</evidence>
<organism evidence="2 3">
    <name type="scientific">Sciurus carolinensis</name>
    <name type="common">Eastern gray squirrel</name>
    <dbReference type="NCBI Taxonomy" id="30640"/>
    <lineage>
        <taxon>Eukaryota</taxon>
        <taxon>Metazoa</taxon>
        <taxon>Chordata</taxon>
        <taxon>Craniata</taxon>
        <taxon>Vertebrata</taxon>
        <taxon>Euteleostomi</taxon>
        <taxon>Mammalia</taxon>
        <taxon>Eutheria</taxon>
        <taxon>Euarchontoglires</taxon>
        <taxon>Glires</taxon>
        <taxon>Rodentia</taxon>
        <taxon>Sciuromorpha</taxon>
        <taxon>Sciuridae</taxon>
        <taxon>Sciurinae</taxon>
        <taxon>Sciurini</taxon>
        <taxon>Sciurus</taxon>
    </lineage>
</organism>
<name>A0AA41N7W0_SCICA</name>
<evidence type="ECO:0000313" key="3">
    <source>
        <dbReference type="Proteomes" id="UP001166674"/>
    </source>
</evidence>
<protein>
    <submittedName>
        <fullName evidence="2">3 beta-hydroxysteroid dehydrogenase/Delta 5--&gt;4-isomerase type 1</fullName>
    </submittedName>
</protein>
<sequence length="155" mass="17221">MTAWSCLVTGAGGFLGQRIIQLLMQEEGLQEVRALDKAFKVESWKEFSKVAAQHSAWTRSSHWGSGWLPEEELRGEPFGLRATASEHREAARRKRRNMAGRLSRSDYIRSLGGCSEEESSGTQLLLEACIQASVPVFIYTSSVTVAAPNSYKEII</sequence>
<feature type="domain" description="3-beta hydroxysteroid dehydrogenase/isomerase" evidence="1">
    <location>
        <begin position="119"/>
        <end position="155"/>
    </location>
</feature>
<dbReference type="Gene3D" id="3.40.50.720">
    <property type="entry name" value="NAD(P)-binding Rossmann-like Domain"/>
    <property type="match status" value="1"/>
</dbReference>
<dbReference type="Proteomes" id="UP001166674">
    <property type="component" value="Unassembled WGS sequence"/>
</dbReference>
<dbReference type="GO" id="GO:0006694">
    <property type="term" value="P:steroid biosynthetic process"/>
    <property type="evidence" value="ECO:0007669"/>
    <property type="project" value="InterPro"/>
</dbReference>
<dbReference type="EMBL" id="JAATJV010399167">
    <property type="protein sequence ID" value="MBZ3885236.1"/>
    <property type="molecule type" value="Genomic_DNA"/>
</dbReference>
<accession>A0AA41N7W0</accession>